<keyword evidence="7" id="KW-0647">Proteasome</keyword>
<dbReference type="CDD" id="cd19502">
    <property type="entry name" value="RecA-like_PAN_like"/>
    <property type="match status" value="1"/>
</dbReference>
<comment type="function">
    <text evidence="9">The 26S proteasome is involved in the ATP-dependent degradation of ubiquitinated proteins. The regulatory (or ATPase) complex confers ATP dependency and substrate specificity to the 26S complex.</text>
</comment>
<dbReference type="AlphaFoldDB" id="A0A454Y1V2"/>
<evidence type="ECO:0000256" key="9">
    <source>
        <dbReference type="ARBA" id="ARBA00024661"/>
    </source>
</evidence>
<dbReference type="GO" id="GO:0036402">
    <property type="term" value="F:proteasome-activating activity"/>
    <property type="evidence" value="ECO:0000318"/>
    <property type="project" value="GO_Central"/>
</dbReference>
<keyword evidence="8" id="KW-0539">Nucleus</keyword>
<dbReference type="Pfam" id="PF17862">
    <property type="entry name" value="AAA_lid_3"/>
    <property type="match status" value="1"/>
</dbReference>
<dbReference type="GO" id="GO:0005737">
    <property type="term" value="C:cytoplasm"/>
    <property type="evidence" value="ECO:0007669"/>
    <property type="project" value="UniProtKB-SubCell"/>
</dbReference>
<dbReference type="GO" id="GO:0005524">
    <property type="term" value="F:ATP binding"/>
    <property type="evidence" value="ECO:0007669"/>
    <property type="project" value="UniProtKB-KW"/>
</dbReference>
<dbReference type="InterPro" id="IPR003959">
    <property type="entry name" value="ATPase_AAA_core"/>
</dbReference>
<dbReference type="FunFam" id="2.40.50.140:FF:000049">
    <property type="entry name" value="26S protease regulatory subunit 6B"/>
    <property type="match status" value="1"/>
</dbReference>
<dbReference type="FunFam" id="3.40.50.300:FF:000033">
    <property type="entry name" value="26S protease regulatory subunit 6B"/>
    <property type="match status" value="1"/>
</dbReference>
<comment type="subcellular location">
    <subcellularLocation>
        <location evidence="2">Cytoplasm</location>
    </subcellularLocation>
    <subcellularLocation>
        <location evidence="1">Nucleus</location>
    </subcellularLocation>
</comment>
<keyword evidence="6 10" id="KW-0067">ATP-binding</keyword>
<dbReference type="Pfam" id="PF00004">
    <property type="entry name" value="AAA"/>
    <property type="match status" value="1"/>
</dbReference>
<organism evidence="11 12">
    <name type="scientific">Pristionchus pacificus</name>
    <name type="common">Parasitic nematode worm</name>
    <dbReference type="NCBI Taxonomy" id="54126"/>
    <lineage>
        <taxon>Eukaryota</taxon>
        <taxon>Metazoa</taxon>
        <taxon>Ecdysozoa</taxon>
        <taxon>Nematoda</taxon>
        <taxon>Chromadorea</taxon>
        <taxon>Rhabditida</taxon>
        <taxon>Rhabditina</taxon>
        <taxon>Diplogasteromorpha</taxon>
        <taxon>Diplogasteroidea</taxon>
        <taxon>Neodiplogasteridae</taxon>
        <taxon>Pristionchus</taxon>
    </lineage>
</organism>
<name>A0A454Y1V2_PRIPA</name>
<evidence type="ECO:0000256" key="5">
    <source>
        <dbReference type="ARBA" id="ARBA00022741"/>
    </source>
</evidence>
<dbReference type="InterPro" id="IPR027417">
    <property type="entry name" value="P-loop_NTPase"/>
</dbReference>
<proteinExistence type="inferred from homology"/>
<dbReference type="InterPro" id="IPR041569">
    <property type="entry name" value="AAA_lid_3"/>
</dbReference>
<evidence type="ECO:0000256" key="6">
    <source>
        <dbReference type="ARBA" id="ARBA00022840"/>
    </source>
</evidence>
<accession>A0A454Y1V2</accession>
<keyword evidence="4" id="KW-0963">Cytoplasm</keyword>
<dbReference type="Gene3D" id="1.10.8.60">
    <property type="match status" value="1"/>
</dbReference>
<evidence type="ECO:0000256" key="7">
    <source>
        <dbReference type="ARBA" id="ARBA00022942"/>
    </source>
</evidence>
<reference evidence="11" key="2">
    <citation type="submission" date="2022-06" db="UniProtKB">
        <authorList>
            <consortium name="EnsemblMetazoa"/>
        </authorList>
    </citation>
    <scope>IDENTIFICATION</scope>
    <source>
        <strain evidence="11">PS312</strain>
    </source>
</reference>
<dbReference type="Pfam" id="PF16450">
    <property type="entry name" value="Prot_ATP_ID_OB_C"/>
    <property type="match status" value="1"/>
</dbReference>
<dbReference type="SUPFAM" id="SSF52540">
    <property type="entry name" value="P-loop containing nucleoside triphosphate hydrolases"/>
    <property type="match status" value="1"/>
</dbReference>
<dbReference type="GO" id="GO:0008540">
    <property type="term" value="C:proteasome regulatory particle, base subcomplex"/>
    <property type="evidence" value="ECO:0000318"/>
    <property type="project" value="GO_Central"/>
</dbReference>
<dbReference type="FunFam" id="1.10.8.60:FF:000018">
    <property type="entry name" value="26S protease regulatory subunit 6B"/>
    <property type="match status" value="1"/>
</dbReference>
<accession>A0A8R1UTI6</accession>
<evidence type="ECO:0000313" key="12">
    <source>
        <dbReference type="Proteomes" id="UP000005239"/>
    </source>
</evidence>
<dbReference type="InterPro" id="IPR032501">
    <property type="entry name" value="Prot_ATP_ID_OB_2nd"/>
</dbReference>
<evidence type="ECO:0000256" key="3">
    <source>
        <dbReference type="ARBA" id="ARBA00006914"/>
    </source>
</evidence>
<dbReference type="InterPro" id="IPR012340">
    <property type="entry name" value="NA-bd_OB-fold"/>
</dbReference>
<dbReference type="GO" id="GO:0016887">
    <property type="term" value="F:ATP hydrolysis activity"/>
    <property type="evidence" value="ECO:0007669"/>
    <property type="project" value="InterPro"/>
</dbReference>
<dbReference type="Proteomes" id="UP000005239">
    <property type="component" value="Unassembled WGS sequence"/>
</dbReference>
<dbReference type="Gene3D" id="3.40.50.300">
    <property type="entry name" value="P-loop containing nucleotide triphosphate hydrolases"/>
    <property type="match status" value="1"/>
</dbReference>
<evidence type="ECO:0000256" key="10">
    <source>
        <dbReference type="RuleBase" id="RU003651"/>
    </source>
</evidence>
<evidence type="ECO:0000256" key="2">
    <source>
        <dbReference type="ARBA" id="ARBA00004496"/>
    </source>
</evidence>
<sequence>MAAAAVQLPVPMDTTPAKANPSDSAISHIEDTDEYAKYKKLEKQLEHLDVMEDYIKLETRNLEKELLHAQEEVKRIQSVPLVIGQFLEAIDQDHAIVGSTTGSNYFVRVLSILDRELLKPGCSVALHKYSNSLVDVLPPEADSSIQMLRPDEKPDTSYADIGGLDMQKQEVREAVELPLTHGELYKQIGIDPPRGVLMFGPPGCGKTMLAKAVAAHTSASFIRVVGSEFVQKYLGEGPRMVRDVFRLAKENSPSIIFIDEIDAIATKRFDAQTGADREVQRILLELLNQMDGFDQTTNVKVIMATNRQDTLDPALLRPGRLDRKIEFPLPDRRQKRLVFTTITGKMNLSDDVDLEDYVARPDKVSGADINSICQEAGMHAVRENRYVVLAKDFEKAYKNVIKKDQNDFEFYK</sequence>
<protein>
    <submittedName>
        <fullName evidence="11">Rpt-3</fullName>
    </submittedName>
</protein>
<dbReference type="OrthoDB" id="10255768at2759"/>
<dbReference type="PROSITE" id="PS00674">
    <property type="entry name" value="AAA"/>
    <property type="match status" value="1"/>
</dbReference>
<dbReference type="Gene3D" id="2.40.50.140">
    <property type="entry name" value="Nucleic acid-binding proteins"/>
    <property type="match status" value="1"/>
</dbReference>
<evidence type="ECO:0000256" key="4">
    <source>
        <dbReference type="ARBA" id="ARBA00022490"/>
    </source>
</evidence>
<dbReference type="InterPro" id="IPR050221">
    <property type="entry name" value="26S_Proteasome_ATPase"/>
</dbReference>
<dbReference type="InterPro" id="IPR003593">
    <property type="entry name" value="AAA+_ATPase"/>
</dbReference>
<dbReference type="GO" id="GO:0005634">
    <property type="term" value="C:nucleus"/>
    <property type="evidence" value="ECO:0007669"/>
    <property type="project" value="UniProtKB-SubCell"/>
</dbReference>
<dbReference type="PANTHER" id="PTHR23073">
    <property type="entry name" value="26S PROTEASOME REGULATORY SUBUNIT"/>
    <property type="match status" value="1"/>
</dbReference>
<gene>
    <name evidence="11" type="primary">WBGene00278825</name>
</gene>
<evidence type="ECO:0000256" key="1">
    <source>
        <dbReference type="ARBA" id="ARBA00004123"/>
    </source>
</evidence>
<dbReference type="InterPro" id="IPR003960">
    <property type="entry name" value="ATPase_AAA_CS"/>
</dbReference>
<keyword evidence="5 10" id="KW-0547">Nucleotide-binding</keyword>
<dbReference type="EnsemblMetazoa" id="PPA40456.1">
    <property type="protein sequence ID" value="PPA40456.1"/>
    <property type="gene ID" value="WBGene00278825"/>
</dbReference>
<evidence type="ECO:0000256" key="8">
    <source>
        <dbReference type="ARBA" id="ARBA00023242"/>
    </source>
</evidence>
<keyword evidence="12" id="KW-1185">Reference proteome</keyword>
<dbReference type="SMART" id="SM00382">
    <property type="entry name" value="AAA"/>
    <property type="match status" value="1"/>
</dbReference>
<reference evidence="12" key="1">
    <citation type="journal article" date="2008" name="Nat. Genet.">
        <title>The Pristionchus pacificus genome provides a unique perspective on nematode lifestyle and parasitism.</title>
        <authorList>
            <person name="Dieterich C."/>
            <person name="Clifton S.W."/>
            <person name="Schuster L.N."/>
            <person name="Chinwalla A."/>
            <person name="Delehaunty K."/>
            <person name="Dinkelacker I."/>
            <person name="Fulton L."/>
            <person name="Fulton R."/>
            <person name="Godfrey J."/>
            <person name="Minx P."/>
            <person name="Mitreva M."/>
            <person name="Roeseler W."/>
            <person name="Tian H."/>
            <person name="Witte H."/>
            <person name="Yang S.P."/>
            <person name="Wilson R.K."/>
            <person name="Sommer R.J."/>
        </authorList>
    </citation>
    <scope>NUCLEOTIDE SEQUENCE [LARGE SCALE GENOMIC DNA]</scope>
    <source>
        <strain evidence="12">PS312</strain>
    </source>
</reference>
<evidence type="ECO:0000313" key="11">
    <source>
        <dbReference type="EnsemblMetazoa" id="PPA40456.1"/>
    </source>
</evidence>
<dbReference type="GO" id="GO:0043161">
    <property type="term" value="P:proteasome-mediated ubiquitin-dependent protein catabolic process"/>
    <property type="evidence" value="ECO:0000318"/>
    <property type="project" value="GO_Central"/>
</dbReference>
<dbReference type="OMA" id="QDIGGMD"/>
<comment type="similarity">
    <text evidence="3 10">Belongs to the AAA ATPase family.</text>
</comment>